<dbReference type="Proteomes" id="UP001159364">
    <property type="component" value="Linkage Group LG10"/>
</dbReference>
<organism evidence="2 3">
    <name type="scientific">Erythroxylum novogranatense</name>
    <dbReference type="NCBI Taxonomy" id="1862640"/>
    <lineage>
        <taxon>Eukaryota</taxon>
        <taxon>Viridiplantae</taxon>
        <taxon>Streptophyta</taxon>
        <taxon>Embryophyta</taxon>
        <taxon>Tracheophyta</taxon>
        <taxon>Spermatophyta</taxon>
        <taxon>Magnoliopsida</taxon>
        <taxon>eudicotyledons</taxon>
        <taxon>Gunneridae</taxon>
        <taxon>Pentapetalae</taxon>
        <taxon>rosids</taxon>
        <taxon>fabids</taxon>
        <taxon>Malpighiales</taxon>
        <taxon>Erythroxylaceae</taxon>
        <taxon>Erythroxylum</taxon>
    </lineage>
</organism>
<sequence length="145" mass="15918">MALIIGKFQLALAGTLSMAENRATESDLPGTDLEWTAVNRGQEDDVMIVDEVKKRPRAGGYIGTNLDELRGGRHSASSTATSSSTELSTTDHNPIKLFVSAVFLSTRVHRFKFENTWLLEDGFMEVVSGVWSQDRNVDVLGKIST</sequence>
<keyword evidence="3" id="KW-1185">Reference proteome</keyword>
<proteinExistence type="predicted"/>
<dbReference type="AlphaFoldDB" id="A0AAV8SJG6"/>
<reference evidence="2 3" key="1">
    <citation type="submission" date="2021-09" db="EMBL/GenBank/DDBJ databases">
        <title>Genomic insights and catalytic innovation underlie evolution of tropane alkaloids biosynthesis.</title>
        <authorList>
            <person name="Wang Y.-J."/>
            <person name="Tian T."/>
            <person name="Huang J.-P."/>
            <person name="Huang S.-X."/>
        </authorList>
    </citation>
    <scope>NUCLEOTIDE SEQUENCE [LARGE SCALE GENOMIC DNA]</scope>
    <source>
        <strain evidence="2">KIB-2018</strain>
        <tissue evidence="2">Leaf</tissue>
    </source>
</reference>
<protein>
    <submittedName>
        <fullName evidence="2">Uncharacterized protein</fullName>
    </submittedName>
</protein>
<evidence type="ECO:0000256" key="1">
    <source>
        <dbReference type="SAM" id="MobiDB-lite"/>
    </source>
</evidence>
<accession>A0AAV8SJG6</accession>
<feature type="region of interest" description="Disordered" evidence="1">
    <location>
        <begin position="68"/>
        <end position="89"/>
    </location>
</feature>
<evidence type="ECO:0000313" key="2">
    <source>
        <dbReference type="EMBL" id="KAJ8752134.1"/>
    </source>
</evidence>
<dbReference type="EMBL" id="JAIWQS010000010">
    <property type="protein sequence ID" value="KAJ8752134.1"/>
    <property type="molecule type" value="Genomic_DNA"/>
</dbReference>
<evidence type="ECO:0000313" key="3">
    <source>
        <dbReference type="Proteomes" id="UP001159364"/>
    </source>
</evidence>
<name>A0AAV8SJG6_9ROSI</name>
<feature type="compositionally biased region" description="Low complexity" evidence="1">
    <location>
        <begin position="75"/>
        <end position="89"/>
    </location>
</feature>
<gene>
    <name evidence="2" type="ORF">K2173_001809</name>
</gene>
<comment type="caution">
    <text evidence="2">The sequence shown here is derived from an EMBL/GenBank/DDBJ whole genome shotgun (WGS) entry which is preliminary data.</text>
</comment>